<evidence type="ECO:0000256" key="2">
    <source>
        <dbReference type="ARBA" id="ARBA00022723"/>
    </source>
</evidence>
<dbReference type="SUPFAM" id="SSF88723">
    <property type="entry name" value="PIN domain-like"/>
    <property type="match status" value="1"/>
</dbReference>
<dbReference type="RefSeq" id="WP_122149561.1">
    <property type="nucleotide sequence ID" value="NZ_RFFI01000058.1"/>
</dbReference>
<evidence type="ECO:0000313" key="6">
    <source>
        <dbReference type="EMBL" id="RMI09161.1"/>
    </source>
</evidence>
<comment type="caution">
    <text evidence="6">The sequence shown here is derived from an EMBL/GenBank/DDBJ whole genome shotgun (WGS) entry which is preliminary data.</text>
</comment>
<dbReference type="InterPro" id="IPR052919">
    <property type="entry name" value="TA_system_RNase"/>
</dbReference>
<evidence type="ECO:0000256" key="4">
    <source>
        <dbReference type="ARBA" id="ARBA00022842"/>
    </source>
</evidence>
<dbReference type="GO" id="GO:0016787">
    <property type="term" value="F:hydrolase activity"/>
    <property type="evidence" value="ECO:0007669"/>
    <property type="project" value="UniProtKB-KW"/>
</dbReference>
<evidence type="ECO:0000256" key="3">
    <source>
        <dbReference type="ARBA" id="ARBA00022801"/>
    </source>
</evidence>
<gene>
    <name evidence="6" type="ORF">EBM89_11470</name>
</gene>
<dbReference type="Pfam" id="PF01850">
    <property type="entry name" value="PIN"/>
    <property type="match status" value="1"/>
</dbReference>
<sequence length="123" mass="13484">MRILADTHVLLWWLSDSDRLPARHREALADPDNDVAFSAVSIAEIAIKASLGKLEAPSDIAGHLVDGGFVPLPFTAEHAAELRDLPWHHRDPFDRMLVGQARVEGMTLATADAHVAAYDVRTL</sequence>
<evidence type="ECO:0000259" key="5">
    <source>
        <dbReference type="Pfam" id="PF01850"/>
    </source>
</evidence>
<evidence type="ECO:0000313" key="7">
    <source>
        <dbReference type="Proteomes" id="UP000269289"/>
    </source>
</evidence>
<dbReference type="InterPro" id="IPR041705">
    <property type="entry name" value="PIN_Sll0205"/>
</dbReference>
<dbReference type="GO" id="GO:0004518">
    <property type="term" value="F:nuclease activity"/>
    <property type="evidence" value="ECO:0007669"/>
    <property type="project" value="UniProtKB-KW"/>
</dbReference>
<dbReference type="InterPro" id="IPR002716">
    <property type="entry name" value="PIN_dom"/>
</dbReference>
<accession>A0A3M2JAK5</accession>
<reference evidence="6 7" key="1">
    <citation type="submission" date="2018-10" db="EMBL/GenBank/DDBJ databases">
        <title>Isolation, diversity and antifungal activity of actinobacteria from wheat.</title>
        <authorList>
            <person name="Han C."/>
        </authorList>
    </citation>
    <scope>NUCLEOTIDE SEQUENCE [LARGE SCALE GENOMIC DNA]</scope>
    <source>
        <strain evidence="6 7">NEAU-YY56</strain>
    </source>
</reference>
<dbReference type="PANTHER" id="PTHR36173">
    <property type="entry name" value="RIBONUCLEASE VAPC16-RELATED"/>
    <property type="match status" value="1"/>
</dbReference>
<dbReference type="InterPro" id="IPR029060">
    <property type="entry name" value="PIN-like_dom_sf"/>
</dbReference>
<dbReference type="EMBL" id="RFFI01000058">
    <property type="protein sequence ID" value="RMI09161.1"/>
    <property type="molecule type" value="Genomic_DNA"/>
</dbReference>
<keyword evidence="7" id="KW-1185">Reference proteome</keyword>
<keyword evidence="4" id="KW-0460">Magnesium</keyword>
<dbReference type="OrthoDB" id="9798990at2"/>
<dbReference type="Gene3D" id="3.40.50.1010">
    <property type="entry name" value="5'-nuclease"/>
    <property type="match status" value="1"/>
</dbReference>
<evidence type="ECO:0000256" key="1">
    <source>
        <dbReference type="ARBA" id="ARBA00022722"/>
    </source>
</evidence>
<protein>
    <submittedName>
        <fullName evidence="6">Type II toxin-antitoxin system VapC family toxin</fullName>
    </submittedName>
</protein>
<feature type="domain" description="PIN" evidence="5">
    <location>
        <begin position="3"/>
        <end position="119"/>
    </location>
</feature>
<organism evidence="6 7">
    <name type="scientific">Cellulomonas triticagri</name>
    <dbReference type="NCBI Taxonomy" id="2483352"/>
    <lineage>
        <taxon>Bacteria</taxon>
        <taxon>Bacillati</taxon>
        <taxon>Actinomycetota</taxon>
        <taxon>Actinomycetes</taxon>
        <taxon>Micrococcales</taxon>
        <taxon>Cellulomonadaceae</taxon>
        <taxon>Cellulomonas</taxon>
    </lineage>
</organism>
<proteinExistence type="predicted"/>
<keyword evidence="3" id="KW-0378">Hydrolase</keyword>
<dbReference type="Proteomes" id="UP000269289">
    <property type="component" value="Unassembled WGS sequence"/>
</dbReference>
<dbReference type="CDD" id="cd09872">
    <property type="entry name" value="PIN_Sll0205-like"/>
    <property type="match status" value="1"/>
</dbReference>
<dbReference type="AlphaFoldDB" id="A0A3M2JAK5"/>
<dbReference type="GO" id="GO:0046872">
    <property type="term" value="F:metal ion binding"/>
    <property type="evidence" value="ECO:0007669"/>
    <property type="project" value="UniProtKB-KW"/>
</dbReference>
<name>A0A3M2JAK5_9CELL</name>
<keyword evidence="1" id="KW-0540">Nuclease</keyword>
<dbReference type="PANTHER" id="PTHR36173:SF2">
    <property type="entry name" value="RIBONUCLEASE VAPC16"/>
    <property type="match status" value="1"/>
</dbReference>
<keyword evidence="2" id="KW-0479">Metal-binding</keyword>